<evidence type="ECO:0000313" key="1">
    <source>
        <dbReference type="EMBL" id="MFC0516561.1"/>
    </source>
</evidence>
<keyword evidence="2" id="KW-1185">Reference proteome</keyword>
<dbReference type="RefSeq" id="WP_377024340.1">
    <property type="nucleotide sequence ID" value="NZ_JBHLTS010000062.1"/>
</dbReference>
<evidence type="ECO:0000313" key="2">
    <source>
        <dbReference type="Proteomes" id="UP001589828"/>
    </source>
</evidence>
<organism evidence="1 2">
    <name type="scientific">Mucilaginibacter angelicae</name>
    <dbReference type="NCBI Taxonomy" id="869718"/>
    <lineage>
        <taxon>Bacteria</taxon>
        <taxon>Pseudomonadati</taxon>
        <taxon>Bacteroidota</taxon>
        <taxon>Sphingobacteriia</taxon>
        <taxon>Sphingobacteriales</taxon>
        <taxon>Sphingobacteriaceae</taxon>
        <taxon>Mucilaginibacter</taxon>
    </lineage>
</organism>
<proteinExistence type="predicted"/>
<gene>
    <name evidence="1" type="ORF">ACFFGT_20310</name>
</gene>
<reference evidence="1 2" key="1">
    <citation type="submission" date="2024-09" db="EMBL/GenBank/DDBJ databases">
        <authorList>
            <person name="Sun Q."/>
            <person name="Mori K."/>
        </authorList>
    </citation>
    <scope>NUCLEOTIDE SEQUENCE [LARGE SCALE GENOMIC DNA]</scope>
    <source>
        <strain evidence="1 2">NCAIM B.02415</strain>
    </source>
</reference>
<sequence length="164" mass="18871">MKTTNILIPSDFTLPSLNIIPALAERFPEQRFNISFVHFLQLSDSISDLLLLSRRSREYKLISTEFYNECTVLKSQFEEQIEHINPDFFYGNTVAVFKNYLEAKDIELIALLQNHTYATLTTNSFDPTILMQRSGYRTITLKPWVASQTTVAAELEAEAELLQV</sequence>
<name>A0ABV6LAR1_9SPHI</name>
<accession>A0ABV6LAR1</accession>
<comment type="caution">
    <text evidence="1">The sequence shown here is derived from an EMBL/GenBank/DDBJ whole genome shotgun (WGS) entry which is preliminary data.</text>
</comment>
<dbReference type="EMBL" id="JBHLTS010000062">
    <property type="protein sequence ID" value="MFC0516561.1"/>
    <property type="molecule type" value="Genomic_DNA"/>
</dbReference>
<evidence type="ECO:0008006" key="3">
    <source>
        <dbReference type="Google" id="ProtNLM"/>
    </source>
</evidence>
<dbReference type="Proteomes" id="UP001589828">
    <property type="component" value="Unassembled WGS sequence"/>
</dbReference>
<protein>
    <recommendedName>
        <fullName evidence="3">Universal stress protein</fullName>
    </recommendedName>
</protein>